<gene>
    <name evidence="3" type="ORF">TrCOL_g6511</name>
</gene>
<evidence type="ECO:0000313" key="4">
    <source>
        <dbReference type="Proteomes" id="UP001165065"/>
    </source>
</evidence>
<accession>A0A9W7GCT9</accession>
<feature type="transmembrane region" description="Helical" evidence="2">
    <location>
        <begin position="153"/>
        <end position="177"/>
    </location>
</feature>
<organism evidence="3 4">
    <name type="scientific">Triparma columacea</name>
    <dbReference type="NCBI Taxonomy" id="722753"/>
    <lineage>
        <taxon>Eukaryota</taxon>
        <taxon>Sar</taxon>
        <taxon>Stramenopiles</taxon>
        <taxon>Ochrophyta</taxon>
        <taxon>Bolidophyceae</taxon>
        <taxon>Parmales</taxon>
        <taxon>Triparmaceae</taxon>
        <taxon>Triparma</taxon>
    </lineage>
</organism>
<evidence type="ECO:0000313" key="3">
    <source>
        <dbReference type="EMBL" id="GMI41564.1"/>
    </source>
</evidence>
<evidence type="ECO:0000256" key="2">
    <source>
        <dbReference type="SAM" id="Phobius"/>
    </source>
</evidence>
<reference evidence="4" key="1">
    <citation type="journal article" date="2023" name="Commun. Biol.">
        <title>Genome analysis of Parmales, the sister group of diatoms, reveals the evolutionary specialization of diatoms from phago-mixotrophs to photoautotrophs.</title>
        <authorList>
            <person name="Ban H."/>
            <person name="Sato S."/>
            <person name="Yoshikawa S."/>
            <person name="Yamada K."/>
            <person name="Nakamura Y."/>
            <person name="Ichinomiya M."/>
            <person name="Sato N."/>
            <person name="Blanc-Mathieu R."/>
            <person name="Endo H."/>
            <person name="Kuwata A."/>
            <person name="Ogata H."/>
        </authorList>
    </citation>
    <scope>NUCLEOTIDE SEQUENCE [LARGE SCALE GENOMIC DNA]</scope>
</reference>
<keyword evidence="2" id="KW-0472">Membrane</keyword>
<comment type="caution">
    <text evidence="3">The sequence shown here is derived from an EMBL/GenBank/DDBJ whole genome shotgun (WGS) entry which is preliminary data.</text>
</comment>
<name>A0A9W7GCT9_9STRA</name>
<sequence>MTNHTNTTAPTSAPSASPNVTKTPLQCKQTNVDGWNVASLAGAGFPQRSVCEESDFVLDTTVLFPYFKQTTELCYSETHSCLSASFNYSGSETPFLLAGGCVKDTKLRLAKLNVANGCLSIEACKNFNQNGTGKPAGGFETCKTNDCNNCTDFGAAGVVGPSLLLFATMVGGLASFFSF</sequence>
<feature type="compositionally biased region" description="Low complexity" evidence="1">
    <location>
        <begin position="1"/>
        <end position="19"/>
    </location>
</feature>
<dbReference type="EMBL" id="BRYA01000153">
    <property type="protein sequence ID" value="GMI41564.1"/>
    <property type="molecule type" value="Genomic_DNA"/>
</dbReference>
<keyword evidence="4" id="KW-1185">Reference proteome</keyword>
<feature type="region of interest" description="Disordered" evidence="1">
    <location>
        <begin position="1"/>
        <end position="23"/>
    </location>
</feature>
<keyword evidence="2" id="KW-0812">Transmembrane</keyword>
<proteinExistence type="predicted"/>
<keyword evidence="2" id="KW-1133">Transmembrane helix</keyword>
<dbReference type="AlphaFoldDB" id="A0A9W7GCT9"/>
<evidence type="ECO:0000256" key="1">
    <source>
        <dbReference type="SAM" id="MobiDB-lite"/>
    </source>
</evidence>
<dbReference type="Proteomes" id="UP001165065">
    <property type="component" value="Unassembled WGS sequence"/>
</dbReference>
<protein>
    <submittedName>
        <fullName evidence="3">Uncharacterized protein</fullName>
    </submittedName>
</protein>
<dbReference type="OrthoDB" id="10484091at2759"/>